<sequence>MEPASPSPPPLAAIVQMTSGIDPDANLAAIDRALAEAAARGAAMAFLPEMAPLLDRDRKRSGAHIRREVDSPWPAALQDMARRHGLWLHSGSMPLLSEDGDRRVNRSHVVAADGHIVARYDKIHMFDVDLPTGEKWTESAAYAGGDAVVVVDTPVGALGLSICYDVRFPELYRALVDAGANLIAVPAAFTVPTGDAHWHVLLRARAIETACHVIAAAQAGRHADGRATFGHSLAIDPWGGILAEGGAAEADAGYSLLLAPIAVQAAADARAAVPLARSRAVRAIAL</sequence>
<reference evidence="4 5" key="1">
    <citation type="submission" date="2017-08" db="EMBL/GenBank/DDBJ databases">
        <title>Infants hospitalized years apart are colonized by the same room-sourced microbial strains.</title>
        <authorList>
            <person name="Brooks B."/>
            <person name="Olm M.R."/>
            <person name="Firek B.A."/>
            <person name="Baker R."/>
            <person name="Thomas B.C."/>
            <person name="Morowitz M.J."/>
            <person name="Banfield J.F."/>
        </authorList>
    </citation>
    <scope>NUCLEOTIDE SEQUENCE [LARGE SCALE GENOMIC DNA]</scope>
    <source>
        <strain evidence="4">S2_005_003_R2_47</strain>
    </source>
</reference>
<dbReference type="InterPro" id="IPR001110">
    <property type="entry name" value="UPF0012_CS"/>
</dbReference>
<accession>A0A2W5MSP1</accession>
<dbReference type="InterPro" id="IPR045254">
    <property type="entry name" value="Nit1/2_C-N_Hydrolase"/>
</dbReference>
<dbReference type="InterPro" id="IPR036526">
    <property type="entry name" value="C-N_Hydrolase_sf"/>
</dbReference>
<organism evidence="4 5">
    <name type="scientific">Sphingopyxis macrogoltabida</name>
    <name type="common">Sphingomonas macrogoltabidus</name>
    <dbReference type="NCBI Taxonomy" id="33050"/>
    <lineage>
        <taxon>Bacteria</taxon>
        <taxon>Pseudomonadati</taxon>
        <taxon>Pseudomonadota</taxon>
        <taxon>Alphaproteobacteria</taxon>
        <taxon>Sphingomonadales</taxon>
        <taxon>Sphingomonadaceae</taxon>
        <taxon>Sphingopyxis</taxon>
    </lineage>
</organism>
<dbReference type="PROSITE" id="PS50263">
    <property type="entry name" value="CN_HYDROLASE"/>
    <property type="match status" value="1"/>
</dbReference>
<evidence type="ECO:0000313" key="5">
    <source>
        <dbReference type="Proteomes" id="UP000248597"/>
    </source>
</evidence>
<dbReference type="CDD" id="cd07572">
    <property type="entry name" value="nit"/>
    <property type="match status" value="1"/>
</dbReference>
<evidence type="ECO:0000259" key="3">
    <source>
        <dbReference type="PROSITE" id="PS50263"/>
    </source>
</evidence>
<dbReference type="Proteomes" id="UP000248597">
    <property type="component" value="Unassembled WGS sequence"/>
</dbReference>
<evidence type="ECO:0000256" key="1">
    <source>
        <dbReference type="ARBA" id="ARBA00010613"/>
    </source>
</evidence>
<name>A0A2W5MSP1_SPHMC</name>
<comment type="similarity">
    <text evidence="1">Belongs to the carbon-nitrogen hydrolase superfamily. NIT1/NIT2 family.</text>
</comment>
<protein>
    <submittedName>
        <fullName evidence="4">Nitrilase</fullName>
    </submittedName>
</protein>
<dbReference type="GO" id="GO:0016811">
    <property type="term" value="F:hydrolase activity, acting on carbon-nitrogen (but not peptide) bonds, in linear amides"/>
    <property type="evidence" value="ECO:0007669"/>
    <property type="project" value="InterPro"/>
</dbReference>
<feature type="domain" description="CN hydrolase" evidence="3">
    <location>
        <begin position="10"/>
        <end position="263"/>
    </location>
</feature>
<dbReference type="PANTHER" id="PTHR23088">
    <property type="entry name" value="NITRILASE-RELATED"/>
    <property type="match status" value="1"/>
</dbReference>
<keyword evidence="2" id="KW-0378">Hydrolase</keyword>
<comment type="caution">
    <text evidence="4">The sequence shown here is derived from an EMBL/GenBank/DDBJ whole genome shotgun (WGS) entry which is preliminary data.</text>
</comment>
<gene>
    <name evidence="4" type="ORF">DI569_14535</name>
</gene>
<dbReference type="PROSITE" id="PS01227">
    <property type="entry name" value="UPF0012"/>
    <property type="match status" value="1"/>
</dbReference>
<evidence type="ECO:0000256" key="2">
    <source>
        <dbReference type="ARBA" id="ARBA00022801"/>
    </source>
</evidence>
<dbReference type="AlphaFoldDB" id="A0A2W5MSP1"/>
<proteinExistence type="inferred from homology"/>
<dbReference type="InterPro" id="IPR003010">
    <property type="entry name" value="C-N_Hydrolase"/>
</dbReference>
<dbReference type="Gene3D" id="3.60.110.10">
    <property type="entry name" value="Carbon-nitrogen hydrolase"/>
    <property type="match status" value="1"/>
</dbReference>
<dbReference type="Pfam" id="PF00795">
    <property type="entry name" value="CN_hydrolase"/>
    <property type="match status" value="1"/>
</dbReference>
<evidence type="ECO:0000313" key="4">
    <source>
        <dbReference type="EMBL" id="PZQ20723.1"/>
    </source>
</evidence>
<dbReference type="SUPFAM" id="SSF56317">
    <property type="entry name" value="Carbon-nitrogen hydrolase"/>
    <property type="match status" value="1"/>
</dbReference>
<dbReference type="PANTHER" id="PTHR23088:SF27">
    <property type="entry name" value="DEAMINATED GLUTATHIONE AMIDASE"/>
    <property type="match status" value="1"/>
</dbReference>
<dbReference type="EMBL" id="QFPJ01000049">
    <property type="protein sequence ID" value="PZQ20723.1"/>
    <property type="molecule type" value="Genomic_DNA"/>
</dbReference>